<sequence length="193" mass="19566">MSTPAAELQTPALVSDNAAPEPRRPELRRRPPTLPSAAVMLFAGEDTPGAVVVGGGVRTTPSTAAADIAAASSSDVEWMYVEFSDQELNVTAAFRTASAGPLPRFPPSCTGVHSAAKGLAPAVATERATSAGSITGARHPPAPPPLVGAAAADRELPGPTKLENTSPQPMPPGLLPSTPLLLLPPSSNGDSRQ</sequence>
<feature type="compositionally biased region" description="Low complexity" evidence="1">
    <location>
        <begin position="175"/>
        <end position="187"/>
    </location>
</feature>
<evidence type="ECO:0000256" key="1">
    <source>
        <dbReference type="SAM" id="MobiDB-lite"/>
    </source>
</evidence>
<organism evidence="2 3">
    <name type="scientific">Volvox africanus</name>
    <dbReference type="NCBI Taxonomy" id="51714"/>
    <lineage>
        <taxon>Eukaryota</taxon>
        <taxon>Viridiplantae</taxon>
        <taxon>Chlorophyta</taxon>
        <taxon>core chlorophytes</taxon>
        <taxon>Chlorophyceae</taxon>
        <taxon>CS clade</taxon>
        <taxon>Chlamydomonadales</taxon>
        <taxon>Volvocaceae</taxon>
        <taxon>Volvox</taxon>
    </lineage>
</organism>
<gene>
    <name evidence="2" type="ORF">Vafri_4906</name>
</gene>
<dbReference type="EMBL" id="BNCO01000005">
    <property type="protein sequence ID" value="GIL48287.1"/>
    <property type="molecule type" value="Genomic_DNA"/>
</dbReference>
<feature type="region of interest" description="Disordered" evidence="1">
    <location>
        <begin position="129"/>
        <end position="193"/>
    </location>
</feature>
<feature type="region of interest" description="Disordered" evidence="1">
    <location>
        <begin position="1"/>
        <end position="33"/>
    </location>
</feature>
<proteinExistence type="predicted"/>
<accession>A0A8J4EXU3</accession>
<reference evidence="2" key="1">
    <citation type="journal article" date="2021" name="Proc. Natl. Acad. Sci. U.S.A.">
        <title>Three genomes in the algal genus Volvox reveal the fate of a haploid sex-determining region after a transition to homothallism.</title>
        <authorList>
            <person name="Yamamoto K."/>
            <person name="Hamaji T."/>
            <person name="Kawai-Toyooka H."/>
            <person name="Matsuzaki R."/>
            <person name="Takahashi F."/>
            <person name="Nishimura Y."/>
            <person name="Kawachi M."/>
            <person name="Noguchi H."/>
            <person name="Minakuchi Y."/>
            <person name="Umen J.G."/>
            <person name="Toyoda A."/>
            <person name="Nozaki H."/>
        </authorList>
    </citation>
    <scope>NUCLEOTIDE SEQUENCE</scope>
    <source>
        <strain evidence="2">NIES-3780</strain>
    </source>
</reference>
<name>A0A8J4EXU3_9CHLO</name>
<comment type="caution">
    <text evidence="2">The sequence shown here is derived from an EMBL/GenBank/DDBJ whole genome shotgun (WGS) entry which is preliminary data.</text>
</comment>
<dbReference type="AlphaFoldDB" id="A0A8J4EXU3"/>
<dbReference type="Proteomes" id="UP000747399">
    <property type="component" value="Unassembled WGS sequence"/>
</dbReference>
<evidence type="ECO:0000313" key="3">
    <source>
        <dbReference type="Proteomes" id="UP000747399"/>
    </source>
</evidence>
<evidence type="ECO:0000313" key="2">
    <source>
        <dbReference type="EMBL" id="GIL48287.1"/>
    </source>
</evidence>
<protein>
    <submittedName>
        <fullName evidence="2">Uncharacterized protein</fullName>
    </submittedName>
</protein>
<keyword evidence="3" id="KW-1185">Reference proteome</keyword>